<evidence type="ECO:0000313" key="4">
    <source>
        <dbReference type="EMBL" id="KAL2918790.1"/>
    </source>
</evidence>
<feature type="compositionally biased region" description="Low complexity" evidence="2">
    <location>
        <begin position="76"/>
        <end position="96"/>
    </location>
</feature>
<feature type="region of interest" description="Disordered" evidence="2">
    <location>
        <begin position="594"/>
        <end position="686"/>
    </location>
</feature>
<dbReference type="InterPro" id="IPR024774">
    <property type="entry name" value="PH_dom-Mcp5-type"/>
</dbReference>
<feature type="coiled-coil region" evidence="1">
    <location>
        <begin position="265"/>
        <end position="401"/>
    </location>
</feature>
<keyword evidence="1" id="KW-0175">Coiled coil</keyword>
<evidence type="ECO:0000313" key="5">
    <source>
        <dbReference type="Proteomes" id="UP001527925"/>
    </source>
</evidence>
<feature type="region of interest" description="Disordered" evidence="2">
    <location>
        <begin position="896"/>
        <end position="988"/>
    </location>
</feature>
<dbReference type="PANTHER" id="PTHR43941">
    <property type="entry name" value="STRUCTURAL MAINTENANCE OF CHROMOSOMES PROTEIN 2"/>
    <property type="match status" value="1"/>
</dbReference>
<organism evidence="4 5">
    <name type="scientific">Polyrhizophydium stewartii</name>
    <dbReference type="NCBI Taxonomy" id="2732419"/>
    <lineage>
        <taxon>Eukaryota</taxon>
        <taxon>Fungi</taxon>
        <taxon>Fungi incertae sedis</taxon>
        <taxon>Chytridiomycota</taxon>
        <taxon>Chytridiomycota incertae sedis</taxon>
        <taxon>Chytridiomycetes</taxon>
        <taxon>Rhizophydiales</taxon>
        <taxon>Rhizophydiales incertae sedis</taxon>
        <taxon>Polyrhizophydium</taxon>
    </lineage>
</organism>
<evidence type="ECO:0000256" key="2">
    <source>
        <dbReference type="SAM" id="MobiDB-lite"/>
    </source>
</evidence>
<feature type="compositionally biased region" description="Low complexity" evidence="2">
    <location>
        <begin position="1112"/>
        <end position="1136"/>
    </location>
</feature>
<feature type="region of interest" description="Disordered" evidence="2">
    <location>
        <begin position="73"/>
        <end position="198"/>
    </location>
</feature>
<name>A0ABR4NGY2_9FUNG</name>
<sequence length="1142" mass="123208">MTDARSTSSAHSTGAGGGGELAALAHGELVALVLDLEARLAERDRDCVLAASVGQALLADIAVLQSRIADLERQPDASTPPAAPPAAALVSPAGSADTATPTAASVYRHRGPDRHPPPPPSASSVTSAASAVSAVSAASASPKDSHASLPRRQRDPQQPRRSSRGSADRSPTPRAPLNAASLATTFPSSASLKRVKRRGTDRLPAQLDLAADVMAPPSVLLSAHPVAPSPAAPSPAAPAVPFNPALASEIESSLIAQARELQFMLVEEQTKRRALESQLASAHANIEKLTKQNEQLTRKSARNADVTWNLEVESSDLQQLNARLTADIERLRRESRQTRSLVQQQKEQIELASARENELARECENLRGQLNAERRKSRRAIADLQRERTEAVEKLAEFERKADAAPWLRGPRLVVSLDAMGKAAPPLPTQDGQGRRGSAERPDRDHGAVAEAAAAAEGIDGPDGFADGMDEMADMFEPSGMLLSQIDLLALEESKLELIDANSRIQELQDRSEAMQRERDELQEMLMAAQEELHALHDQHNQSINLSDIASSIGVPMLSSTPVPPELPELSGPLLKAETHDAGMQTLALEQQHAFTQTRTPSPIATSPPPATAQQPLPKEDDTIEIITTVTTTTTTRSQVNYEETTVRRPRKHGHRRRSSKTSVDATVGPSEETAAPPAGALSDETGSAISVNSADEAFDSFISNQSHQFAWLAEDPPPLPPKIKALTDVDCLTQTMVGSYVKKFSRYGTHPKIRFCWVDPSKARFCWSENPSQDRQRGFSARRERSCAIQSVVCGMSPLAGNRNFLPSKEDAITVIGTERKVMLLPLSWEEHDKWLRGLSKLVTLMRSSTVPIDQQIMAEAATHNALGLPASSSGPLGDRSYAVYISDEDGAITDEDSRVSDSAHVSRQRLHGRSFTTATHSQPHGKVYAHQRYMTTGGSQSESPQPHRRMNTTGPGSTSGSDSHLPLQHHPQHQPHHPMVDPANPLWHESRALSPRETVIAGRNQRQYFQQQPPPPPTPTKRHSMPLHGRPAQANPPLSPVRSTILAPGDSPMRSPMPSPSLSRSPSLPFAHAPAPTSPQMPALRDDHPNSVTKIRRIVSMASVALFRRSSVSHGSGSSSVADRSSSSLNGSSSTLRTPI</sequence>
<feature type="region of interest" description="Disordered" evidence="2">
    <location>
        <begin position="1112"/>
        <end position="1142"/>
    </location>
</feature>
<feature type="compositionally biased region" description="Basic and acidic residues" evidence="2">
    <location>
        <begin position="433"/>
        <end position="448"/>
    </location>
</feature>
<feature type="compositionally biased region" description="Low complexity" evidence="2">
    <location>
        <begin position="625"/>
        <end position="636"/>
    </location>
</feature>
<gene>
    <name evidence="4" type="ORF">HK105_201624</name>
</gene>
<dbReference type="Pfam" id="PF12814">
    <property type="entry name" value="Mcp5_PH"/>
    <property type="match status" value="1"/>
</dbReference>
<proteinExistence type="predicted"/>
<feature type="region of interest" description="Disordered" evidence="2">
    <location>
        <begin position="422"/>
        <end position="461"/>
    </location>
</feature>
<feature type="compositionally biased region" description="Low complexity" evidence="2">
    <location>
        <begin position="1053"/>
        <end position="1071"/>
    </location>
</feature>
<feature type="region of interest" description="Disordered" evidence="2">
    <location>
        <begin position="1010"/>
        <end position="1090"/>
    </location>
</feature>
<feature type="coiled-coil region" evidence="1">
    <location>
        <begin position="491"/>
        <end position="539"/>
    </location>
</feature>
<protein>
    <recommendedName>
        <fullName evidence="3">Pleckstrin homology domain-containing protein</fullName>
    </recommendedName>
</protein>
<feature type="compositionally biased region" description="Basic residues" evidence="2">
    <location>
        <begin position="648"/>
        <end position="660"/>
    </location>
</feature>
<feature type="compositionally biased region" description="Low complexity" evidence="2">
    <location>
        <begin position="954"/>
        <end position="971"/>
    </location>
</feature>
<evidence type="ECO:0000256" key="1">
    <source>
        <dbReference type="SAM" id="Coils"/>
    </source>
</evidence>
<dbReference type="Proteomes" id="UP001527925">
    <property type="component" value="Unassembled WGS sequence"/>
</dbReference>
<reference evidence="4 5" key="1">
    <citation type="submission" date="2023-09" db="EMBL/GenBank/DDBJ databases">
        <title>Pangenome analysis of Batrachochytrium dendrobatidis and related Chytrids.</title>
        <authorList>
            <person name="Yacoub M.N."/>
            <person name="Stajich J.E."/>
            <person name="James T.Y."/>
        </authorList>
    </citation>
    <scope>NUCLEOTIDE SEQUENCE [LARGE SCALE GENOMIC DNA]</scope>
    <source>
        <strain evidence="4 5">JEL0888</strain>
    </source>
</reference>
<feature type="compositionally biased region" description="Polar residues" evidence="2">
    <location>
        <begin position="935"/>
        <end position="946"/>
    </location>
</feature>
<feature type="domain" description="Pleckstrin homology" evidence="3">
    <location>
        <begin position="730"/>
        <end position="844"/>
    </location>
</feature>
<accession>A0ABR4NGY2</accession>
<comment type="caution">
    <text evidence="4">The sequence shown here is derived from an EMBL/GenBank/DDBJ whole genome shotgun (WGS) entry which is preliminary data.</text>
</comment>
<feature type="compositionally biased region" description="Polar residues" evidence="2">
    <location>
        <begin position="181"/>
        <end position="191"/>
    </location>
</feature>
<dbReference type="EMBL" id="JADGIZ020000005">
    <property type="protein sequence ID" value="KAL2918790.1"/>
    <property type="molecule type" value="Genomic_DNA"/>
</dbReference>
<feature type="compositionally biased region" description="Low complexity" evidence="2">
    <location>
        <begin position="122"/>
        <end position="142"/>
    </location>
</feature>
<evidence type="ECO:0000259" key="3">
    <source>
        <dbReference type="Pfam" id="PF12814"/>
    </source>
</evidence>
<dbReference type="PANTHER" id="PTHR43941:SF1">
    <property type="entry name" value="STRUCTURAL MAINTENANCE OF CHROMOSOMES PROTEIN 2"/>
    <property type="match status" value="1"/>
</dbReference>
<keyword evidence="5" id="KW-1185">Reference proteome</keyword>